<dbReference type="PROSITE" id="PS51257">
    <property type="entry name" value="PROKAR_LIPOPROTEIN"/>
    <property type="match status" value="1"/>
</dbReference>
<evidence type="ECO:0000256" key="1">
    <source>
        <dbReference type="ARBA" id="ARBA00022729"/>
    </source>
</evidence>
<dbReference type="Proteomes" id="UP001060919">
    <property type="component" value="Chromosome"/>
</dbReference>
<keyword evidence="2" id="KW-0472">Membrane</keyword>
<gene>
    <name evidence="5" type="ORF">AsAng_0006220</name>
</gene>
<evidence type="ECO:0000256" key="3">
    <source>
        <dbReference type="ARBA" id="ARBA00023237"/>
    </source>
</evidence>
<dbReference type="Gene3D" id="1.25.40.10">
    <property type="entry name" value="Tetratricopeptide repeat domain"/>
    <property type="match status" value="1"/>
</dbReference>
<keyword evidence="6" id="KW-1185">Reference proteome</keyword>
<organism evidence="5 6">
    <name type="scientific">Aureispira anguillae</name>
    <dbReference type="NCBI Taxonomy" id="2864201"/>
    <lineage>
        <taxon>Bacteria</taxon>
        <taxon>Pseudomonadati</taxon>
        <taxon>Bacteroidota</taxon>
        <taxon>Saprospiria</taxon>
        <taxon>Saprospirales</taxon>
        <taxon>Saprospiraceae</taxon>
        <taxon>Aureispira</taxon>
    </lineage>
</organism>
<dbReference type="SUPFAM" id="SSF48452">
    <property type="entry name" value="TPR-like"/>
    <property type="match status" value="1"/>
</dbReference>
<reference evidence="5" key="1">
    <citation type="submission" date="2022-09" db="EMBL/GenBank/DDBJ databases">
        <title>Aureispira anguillicida sp. nov., isolated from Leptocephalus of Japanese eel Anguilla japonica.</title>
        <authorList>
            <person name="Yuasa K."/>
            <person name="Mekata T."/>
            <person name="Ikunari K."/>
        </authorList>
    </citation>
    <scope>NUCLEOTIDE SEQUENCE</scope>
    <source>
        <strain evidence="5">EL160426</strain>
    </source>
</reference>
<dbReference type="AlphaFoldDB" id="A0A915YBA2"/>
<proteinExistence type="predicted"/>
<dbReference type="Pfam" id="PF13525">
    <property type="entry name" value="YfiO"/>
    <property type="match status" value="1"/>
</dbReference>
<dbReference type="RefSeq" id="WP_264791265.1">
    <property type="nucleotide sequence ID" value="NZ_AP026867.1"/>
</dbReference>
<name>A0A915YBA2_9BACT</name>
<dbReference type="InterPro" id="IPR039565">
    <property type="entry name" value="BamD-like"/>
</dbReference>
<evidence type="ECO:0000313" key="5">
    <source>
        <dbReference type="EMBL" id="BDS09917.1"/>
    </source>
</evidence>
<dbReference type="InterPro" id="IPR017689">
    <property type="entry name" value="BamD"/>
</dbReference>
<sequence>MLKQRGILISSLLVIVLLFSSCKSSYEKLRLSSDNDLKLTKAFEFYEAGEWLKAQYLLEDLIGHVRLTEKAEKVYFYYAYTHYHLKNYSFASYYFKQFSSTFPNGVYAEEALFMSADSYYKLSPNFRLTQEDTESGIEGLQVFVNTYPESEKVAASNERIDELRAKLELKAFDSAKGYYKRKHYKAATHTFKNLLIDYPDTKEGEYIRYMVIRSTFKYAQQSILSKQIERYEETALACVNFKKRHGESKYIKEVDTIYESANNKIKKIRNEH</sequence>
<evidence type="ECO:0000256" key="2">
    <source>
        <dbReference type="ARBA" id="ARBA00023136"/>
    </source>
</evidence>
<keyword evidence="3" id="KW-0998">Cell outer membrane</keyword>
<dbReference type="NCBIfam" id="TIGR03302">
    <property type="entry name" value="OM_YfiO"/>
    <property type="match status" value="1"/>
</dbReference>
<dbReference type="EMBL" id="AP026867">
    <property type="protein sequence ID" value="BDS09917.1"/>
    <property type="molecule type" value="Genomic_DNA"/>
</dbReference>
<dbReference type="KEGG" id="aup:AsAng_0006220"/>
<accession>A0A915YBA2</accession>
<feature type="domain" description="Outer membrane lipoprotein BamD-like" evidence="4">
    <location>
        <begin position="40"/>
        <end position="204"/>
    </location>
</feature>
<protein>
    <submittedName>
        <fullName evidence="5">Outer membrane protein assembly factor BamD</fullName>
    </submittedName>
</protein>
<evidence type="ECO:0000259" key="4">
    <source>
        <dbReference type="Pfam" id="PF13525"/>
    </source>
</evidence>
<evidence type="ECO:0000313" key="6">
    <source>
        <dbReference type="Proteomes" id="UP001060919"/>
    </source>
</evidence>
<dbReference type="InterPro" id="IPR011990">
    <property type="entry name" value="TPR-like_helical_dom_sf"/>
</dbReference>
<keyword evidence="1" id="KW-0732">Signal</keyword>